<sequence>MAESGTGPAPRQREADCLHSYLPALPECPLSPYIPRDDNYHGQPSWNEVYEQAAAAAAAATAAVTAASTSRLGPAALPLIIFLSGLGGRTLANILRCQRKHMRRGMVAASETPLSIVHGCKRDPRSPRQPPREHQR</sequence>
<accession>A0A5B7I9V4</accession>
<evidence type="ECO:0000256" key="1">
    <source>
        <dbReference type="SAM" id="MobiDB-lite"/>
    </source>
</evidence>
<evidence type="ECO:0000256" key="2">
    <source>
        <dbReference type="SAM" id="Phobius"/>
    </source>
</evidence>
<keyword evidence="4" id="KW-1185">Reference proteome</keyword>
<keyword evidence="2" id="KW-0812">Transmembrane</keyword>
<dbReference type="AlphaFoldDB" id="A0A5B7I9V4"/>
<gene>
    <name evidence="3" type="ORF">E2C01_071972</name>
</gene>
<keyword evidence="2" id="KW-1133">Transmembrane helix</keyword>
<evidence type="ECO:0000313" key="3">
    <source>
        <dbReference type="EMBL" id="MPC77514.1"/>
    </source>
</evidence>
<name>A0A5B7I9V4_PORTR</name>
<feature type="region of interest" description="Disordered" evidence="1">
    <location>
        <begin position="117"/>
        <end position="136"/>
    </location>
</feature>
<reference evidence="3 4" key="1">
    <citation type="submission" date="2019-05" db="EMBL/GenBank/DDBJ databases">
        <title>Another draft genome of Portunus trituberculatus and its Hox gene families provides insights of decapod evolution.</title>
        <authorList>
            <person name="Jeong J.-H."/>
            <person name="Song I."/>
            <person name="Kim S."/>
            <person name="Choi T."/>
            <person name="Kim D."/>
            <person name="Ryu S."/>
            <person name="Kim W."/>
        </authorList>
    </citation>
    <scope>NUCLEOTIDE SEQUENCE [LARGE SCALE GENOMIC DNA]</scope>
    <source>
        <tissue evidence="3">Muscle</tissue>
    </source>
</reference>
<comment type="caution">
    <text evidence="3">The sequence shown here is derived from an EMBL/GenBank/DDBJ whole genome shotgun (WGS) entry which is preliminary data.</text>
</comment>
<proteinExistence type="predicted"/>
<organism evidence="3 4">
    <name type="scientific">Portunus trituberculatus</name>
    <name type="common">Swimming crab</name>
    <name type="synonym">Neptunus trituberculatus</name>
    <dbReference type="NCBI Taxonomy" id="210409"/>
    <lineage>
        <taxon>Eukaryota</taxon>
        <taxon>Metazoa</taxon>
        <taxon>Ecdysozoa</taxon>
        <taxon>Arthropoda</taxon>
        <taxon>Crustacea</taxon>
        <taxon>Multicrustacea</taxon>
        <taxon>Malacostraca</taxon>
        <taxon>Eumalacostraca</taxon>
        <taxon>Eucarida</taxon>
        <taxon>Decapoda</taxon>
        <taxon>Pleocyemata</taxon>
        <taxon>Brachyura</taxon>
        <taxon>Eubrachyura</taxon>
        <taxon>Portunoidea</taxon>
        <taxon>Portunidae</taxon>
        <taxon>Portuninae</taxon>
        <taxon>Portunus</taxon>
    </lineage>
</organism>
<feature type="compositionally biased region" description="Basic and acidic residues" evidence="1">
    <location>
        <begin position="120"/>
        <end position="136"/>
    </location>
</feature>
<dbReference type="Proteomes" id="UP000324222">
    <property type="component" value="Unassembled WGS sequence"/>
</dbReference>
<keyword evidence="2" id="KW-0472">Membrane</keyword>
<feature type="transmembrane region" description="Helical" evidence="2">
    <location>
        <begin position="75"/>
        <end position="95"/>
    </location>
</feature>
<evidence type="ECO:0000313" key="4">
    <source>
        <dbReference type="Proteomes" id="UP000324222"/>
    </source>
</evidence>
<protein>
    <submittedName>
        <fullName evidence="3">Uncharacterized protein</fullName>
    </submittedName>
</protein>
<dbReference type="EMBL" id="VSRR010046032">
    <property type="protein sequence ID" value="MPC77514.1"/>
    <property type="molecule type" value="Genomic_DNA"/>
</dbReference>